<reference evidence="1 2" key="1">
    <citation type="submission" date="2019-10" db="EMBL/GenBank/DDBJ databases">
        <title>Nocardioides novel species isolated from the excrement of Marmot.</title>
        <authorList>
            <person name="Zhang G."/>
        </authorList>
    </citation>
    <scope>NUCLEOTIDE SEQUENCE [LARGE SCALE GENOMIC DNA]</scope>
    <source>
        <strain evidence="2">zg-579</strain>
    </source>
</reference>
<evidence type="ECO:0000313" key="2">
    <source>
        <dbReference type="Proteomes" id="UP000433406"/>
    </source>
</evidence>
<dbReference type="AlphaFoldDB" id="A0A6I3JAA2"/>
<comment type="caution">
    <text evidence="1">The sequence shown here is derived from an EMBL/GenBank/DDBJ whole genome shotgun (WGS) entry which is preliminary data.</text>
</comment>
<protein>
    <submittedName>
        <fullName evidence="1">Uncharacterized protein</fullName>
    </submittedName>
</protein>
<dbReference type="Proteomes" id="UP000433406">
    <property type="component" value="Unassembled WGS sequence"/>
</dbReference>
<organism evidence="1 2">
    <name type="scientific">Nocardioides marmotae</name>
    <dbReference type="NCBI Taxonomy" id="2663857"/>
    <lineage>
        <taxon>Bacteria</taxon>
        <taxon>Bacillati</taxon>
        <taxon>Actinomycetota</taxon>
        <taxon>Actinomycetes</taxon>
        <taxon>Propionibacteriales</taxon>
        <taxon>Nocardioidaceae</taxon>
        <taxon>Nocardioides</taxon>
    </lineage>
</organism>
<name>A0A6I3JAA2_9ACTN</name>
<keyword evidence="2" id="KW-1185">Reference proteome</keyword>
<proteinExistence type="predicted"/>
<evidence type="ECO:0000313" key="1">
    <source>
        <dbReference type="EMBL" id="MTB93715.1"/>
    </source>
</evidence>
<accession>A0A6I3JAA2</accession>
<sequence length="292" mass="32360">MADDIWYRGLNVSAFDATDPAEIEEFLAFGDQPGGGPVPSYEMWAKLRPDVLKRLLNYVHHIHKADAFETPLPYVNIYATGGWADGVRNIIRICEPSTFLSGTGYTKAAVTETLALSFYLSPTWNTAITAKAAQEALATYREPAPDAPSPYPEGWSIDPAALKAGLDYDDPDLTKADVAALKTWYEQVCGEIPPWIDLYAKYRPTLLKSGRNRWENIVREGLPNQMFAFLLIHYAVFTNNVADIRESLLLARGLGMAKEHAVDAVFYGGSFFGGMNKLGNVAETVEEVLDVW</sequence>
<dbReference type="RefSeq" id="WP_154613523.1">
    <property type="nucleotide sequence ID" value="NZ_CP053660.1"/>
</dbReference>
<gene>
    <name evidence="1" type="ORF">GGQ22_01330</name>
</gene>
<dbReference type="EMBL" id="WLCI01000002">
    <property type="protein sequence ID" value="MTB93715.1"/>
    <property type="molecule type" value="Genomic_DNA"/>
</dbReference>